<keyword evidence="14" id="KW-0812">Transmembrane</keyword>
<keyword evidence="5 13" id="KW-0444">Lipid biosynthesis</keyword>
<dbReference type="NCBIfam" id="TIGR00682">
    <property type="entry name" value="lpxK"/>
    <property type="match status" value="1"/>
</dbReference>
<comment type="catalytic activity">
    <reaction evidence="13">
        <text>a lipid A disaccharide + ATP = a lipid IVA + ADP + H(+)</text>
        <dbReference type="Rhea" id="RHEA:67840"/>
        <dbReference type="ChEBI" id="CHEBI:15378"/>
        <dbReference type="ChEBI" id="CHEBI:30616"/>
        <dbReference type="ChEBI" id="CHEBI:176343"/>
        <dbReference type="ChEBI" id="CHEBI:176425"/>
        <dbReference type="ChEBI" id="CHEBI:456216"/>
        <dbReference type="EC" id="2.7.1.130"/>
    </reaction>
</comment>
<comment type="similarity">
    <text evidence="13">Belongs to the LpxK family.</text>
</comment>
<gene>
    <name evidence="13 15" type="primary">lpxK</name>
    <name evidence="15" type="ORF">ABFV72_01540</name>
</gene>
<comment type="caution">
    <text evidence="15">The sequence shown here is derived from an EMBL/GenBank/DDBJ whole genome shotgun (WGS) entry which is preliminary data.</text>
</comment>
<evidence type="ECO:0000313" key="15">
    <source>
        <dbReference type="EMBL" id="MEN8624683.1"/>
    </source>
</evidence>
<evidence type="ECO:0000256" key="7">
    <source>
        <dbReference type="ARBA" id="ARBA00022679"/>
    </source>
</evidence>
<dbReference type="InterPro" id="IPR003758">
    <property type="entry name" value="LpxK"/>
</dbReference>
<dbReference type="InterPro" id="IPR027417">
    <property type="entry name" value="P-loop_NTPase"/>
</dbReference>
<dbReference type="Pfam" id="PF02606">
    <property type="entry name" value="LpxK"/>
    <property type="match status" value="1"/>
</dbReference>
<evidence type="ECO:0000256" key="2">
    <source>
        <dbReference type="ARBA" id="ARBA00004870"/>
    </source>
</evidence>
<evidence type="ECO:0000256" key="11">
    <source>
        <dbReference type="ARBA" id="ARBA00023098"/>
    </source>
</evidence>
<keyword evidence="8 13" id="KW-0547">Nucleotide-binding</keyword>
<dbReference type="GO" id="GO:0009029">
    <property type="term" value="F:lipid-A 4'-kinase activity"/>
    <property type="evidence" value="ECO:0007669"/>
    <property type="project" value="UniProtKB-EC"/>
</dbReference>
<dbReference type="EMBL" id="JBDLOB010000001">
    <property type="protein sequence ID" value="MEN8624683.1"/>
    <property type="molecule type" value="Genomic_DNA"/>
</dbReference>
<evidence type="ECO:0000256" key="1">
    <source>
        <dbReference type="ARBA" id="ARBA00002274"/>
    </source>
</evidence>
<feature type="binding site" evidence="13">
    <location>
        <begin position="60"/>
        <end position="67"/>
    </location>
    <ligand>
        <name>ATP</name>
        <dbReference type="ChEBI" id="CHEBI:30616"/>
    </ligand>
</feature>
<keyword evidence="16" id="KW-1185">Reference proteome</keyword>
<dbReference type="EC" id="2.7.1.130" evidence="3 13"/>
<evidence type="ECO:0000256" key="14">
    <source>
        <dbReference type="SAM" id="Phobius"/>
    </source>
</evidence>
<sequence>MSIETTVTRAWQRQAVWLWLLLPVSWLYGFITFLRRQAYKAGLLSSYRAPIPVMVIGNISVGGSGKTPLIIALVSYLQKKGVKVGVISRGYGGDTSQMPALVSATSLPHVVGDEPCLIAHMTGATMAVCPNRQQAIATLLKAKPDLQLIIADDGLQHYALQRDIEWIVVDATRGFGNEQLLPTGFLREPMSRLEGANVIYHEKPSTDLTRTSRSCNKIQSTDRLIMHLQPAELQRLWNPTSSAAQLNSVKPTNNSRVHAVSGIGYPQRFFDTLESIGFEVIGHPYPDHYNFSLAELLQYGDYPIIVTSKDAVKISALLADYTATQALSGEYVELVSRLWVLPVTAVLSESSYHNLDAQLKALGVRINHDMNISTSL</sequence>
<proteinExistence type="inferred from homology"/>
<evidence type="ECO:0000256" key="6">
    <source>
        <dbReference type="ARBA" id="ARBA00022556"/>
    </source>
</evidence>
<accession>A0ABV0D2A7</accession>
<keyword evidence="7 13" id="KW-0808">Transferase</keyword>
<evidence type="ECO:0000256" key="9">
    <source>
        <dbReference type="ARBA" id="ARBA00022777"/>
    </source>
</evidence>
<keyword evidence="9 13" id="KW-0418">Kinase</keyword>
<evidence type="ECO:0000256" key="12">
    <source>
        <dbReference type="ARBA" id="ARBA00029757"/>
    </source>
</evidence>
<comment type="function">
    <text evidence="1 13">Transfers the gamma-phosphate of ATP to the 4'-position of a tetraacyldisaccharide 1-phosphate intermediate (termed DS-1-P) to form tetraacyldisaccharide 1,4'-bis-phosphate (lipid IVA).</text>
</comment>
<reference evidence="15 16" key="1">
    <citation type="submission" date="2024-05" db="EMBL/GenBank/DDBJ databases">
        <title>Genome sequencing of Marine Estuary Bacteria, Pseudoalteromonas distincta strain FA, Psychrobacter proteolyticus strain EA, and Shewanella baltica strain CA.</title>
        <authorList>
            <person name="Dieffenbach S.A."/>
            <person name="Maclea K.S."/>
        </authorList>
    </citation>
    <scope>NUCLEOTIDE SEQUENCE [LARGE SCALE GENOMIC DNA]</scope>
    <source>
        <strain evidence="15 16">EA</strain>
    </source>
</reference>
<evidence type="ECO:0000256" key="10">
    <source>
        <dbReference type="ARBA" id="ARBA00022840"/>
    </source>
</evidence>
<dbReference type="Proteomes" id="UP001414441">
    <property type="component" value="Unassembled WGS sequence"/>
</dbReference>
<evidence type="ECO:0000256" key="13">
    <source>
        <dbReference type="HAMAP-Rule" id="MF_00409"/>
    </source>
</evidence>
<evidence type="ECO:0000256" key="4">
    <source>
        <dbReference type="ARBA" id="ARBA00016436"/>
    </source>
</evidence>
<protein>
    <recommendedName>
        <fullName evidence="4 13">Tetraacyldisaccharide 4'-kinase</fullName>
        <ecNumber evidence="3 13">2.7.1.130</ecNumber>
    </recommendedName>
    <alternativeName>
        <fullName evidence="12 13">Lipid A 4'-kinase</fullName>
    </alternativeName>
</protein>
<evidence type="ECO:0000256" key="3">
    <source>
        <dbReference type="ARBA" id="ARBA00012071"/>
    </source>
</evidence>
<name>A0ABV0D2A7_9GAMM</name>
<evidence type="ECO:0000256" key="5">
    <source>
        <dbReference type="ARBA" id="ARBA00022516"/>
    </source>
</evidence>
<dbReference type="RefSeq" id="WP_347162034.1">
    <property type="nucleotide sequence ID" value="NZ_JBDLOB010000001.1"/>
</dbReference>
<feature type="transmembrane region" description="Helical" evidence="14">
    <location>
        <begin position="16"/>
        <end position="34"/>
    </location>
</feature>
<keyword evidence="6 13" id="KW-0441">Lipid A biosynthesis</keyword>
<evidence type="ECO:0000313" key="16">
    <source>
        <dbReference type="Proteomes" id="UP001414441"/>
    </source>
</evidence>
<keyword evidence="11 13" id="KW-0443">Lipid metabolism</keyword>
<keyword evidence="14" id="KW-1133">Transmembrane helix</keyword>
<organism evidence="15 16">
    <name type="scientific">Psychrobacter proteolyticus</name>
    <dbReference type="NCBI Taxonomy" id="147825"/>
    <lineage>
        <taxon>Bacteria</taxon>
        <taxon>Pseudomonadati</taxon>
        <taxon>Pseudomonadota</taxon>
        <taxon>Gammaproteobacteria</taxon>
        <taxon>Moraxellales</taxon>
        <taxon>Moraxellaceae</taxon>
        <taxon>Psychrobacter</taxon>
    </lineage>
</organism>
<comment type="pathway">
    <text evidence="2 13">Glycolipid biosynthesis; lipid IV(A) biosynthesis; lipid IV(A) from (3R)-3-hydroxytetradecanoyl-[acyl-carrier-protein] and UDP-N-acetyl-alpha-D-glucosamine: step 6/6.</text>
</comment>
<dbReference type="PANTHER" id="PTHR42724">
    <property type="entry name" value="TETRAACYLDISACCHARIDE 4'-KINASE"/>
    <property type="match status" value="1"/>
</dbReference>
<dbReference type="PANTHER" id="PTHR42724:SF1">
    <property type="entry name" value="TETRAACYLDISACCHARIDE 4'-KINASE, MITOCHONDRIAL-RELATED"/>
    <property type="match status" value="1"/>
</dbReference>
<dbReference type="SUPFAM" id="SSF52540">
    <property type="entry name" value="P-loop containing nucleoside triphosphate hydrolases"/>
    <property type="match status" value="1"/>
</dbReference>
<evidence type="ECO:0000256" key="8">
    <source>
        <dbReference type="ARBA" id="ARBA00022741"/>
    </source>
</evidence>
<keyword evidence="14" id="KW-0472">Membrane</keyword>
<dbReference type="HAMAP" id="MF_00409">
    <property type="entry name" value="LpxK"/>
    <property type="match status" value="1"/>
</dbReference>
<keyword evidence="10 13" id="KW-0067">ATP-binding</keyword>